<dbReference type="RefSeq" id="WP_147460028.1">
    <property type="nucleotide sequence ID" value="NZ_RCDD01000002.1"/>
</dbReference>
<comment type="caution">
    <text evidence="2">The sequence shown here is derived from an EMBL/GenBank/DDBJ whole genome shotgun (WGS) entry which is preliminary data.</text>
</comment>
<evidence type="ECO:0000313" key="2">
    <source>
        <dbReference type="EMBL" id="RLK58897.1"/>
    </source>
</evidence>
<protein>
    <submittedName>
        <fullName evidence="2">Uncharacterized protein</fullName>
    </submittedName>
</protein>
<dbReference type="OrthoDB" id="5149690at2"/>
<keyword evidence="3" id="KW-1185">Reference proteome</keyword>
<proteinExistence type="predicted"/>
<evidence type="ECO:0000313" key="3">
    <source>
        <dbReference type="Proteomes" id="UP000282454"/>
    </source>
</evidence>
<feature type="compositionally biased region" description="Low complexity" evidence="1">
    <location>
        <begin position="43"/>
        <end position="53"/>
    </location>
</feature>
<dbReference type="AlphaFoldDB" id="A0A421B3F3"/>
<organism evidence="2 3">
    <name type="scientific">Actinokineospora cianjurensis</name>
    <dbReference type="NCBI Taxonomy" id="585224"/>
    <lineage>
        <taxon>Bacteria</taxon>
        <taxon>Bacillati</taxon>
        <taxon>Actinomycetota</taxon>
        <taxon>Actinomycetes</taxon>
        <taxon>Pseudonocardiales</taxon>
        <taxon>Pseudonocardiaceae</taxon>
        <taxon>Actinokineospora</taxon>
    </lineage>
</organism>
<dbReference type="EMBL" id="RCDD01000002">
    <property type="protein sequence ID" value="RLK58897.1"/>
    <property type="molecule type" value="Genomic_DNA"/>
</dbReference>
<evidence type="ECO:0000256" key="1">
    <source>
        <dbReference type="SAM" id="MobiDB-lite"/>
    </source>
</evidence>
<sequence>MSELTSGQPTPPSGESARPADSAARTAASNGDSKNGKTPKPPEAALKAALTPTDSPGNHAKPEKAAAHPLRAALTPTKPSSKEGNTRHVVPDVDVRLSSDARSEAPPGSRGYPQSSARGEVLKADLRKEMARPEVSNPNLAKWMEELYRDDAEIGSGSTAAAVRYERETGERVKGRFHSGKAQTSIRSLEKWLFNNPDASRNDRATAENVILDMKNSLKDV</sequence>
<feature type="region of interest" description="Disordered" evidence="1">
    <location>
        <begin position="1"/>
        <end position="119"/>
    </location>
</feature>
<feature type="compositionally biased region" description="Low complexity" evidence="1">
    <location>
        <begin position="16"/>
        <end position="29"/>
    </location>
</feature>
<dbReference type="Proteomes" id="UP000282454">
    <property type="component" value="Unassembled WGS sequence"/>
</dbReference>
<feature type="compositionally biased region" description="Basic and acidic residues" evidence="1">
    <location>
        <begin position="80"/>
        <end position="103"/>
    </location>
</feature>
<accession>A0A421B3F3</accession>
<name>A0A421B3F3_9PSEU</name>
<reference evidence="2 3" key="1">
    <citation type="submission" date="2018-10" db="EMBL/GenBank/DDBJ databases">
        <title>Genomic Encyclopedia of Archaeal and Bacterial Type Strains, Phase II (KMG-II): from individual species to whole genera.</title>
        <authorList>
            <person name="Goeker M."/>
        </authorList>
    </citation>
    <scope>NUCLEOTIDE SEQUENCE [LARGE SCALE GENOMIC DNA]</scope>
    <source>
        <strain evidence="2 3">DSM 45657</strain>
    </source>
</reference>
<gene>
    <name evidence="2" type="ORF">CLV68_3377</name>
</gene>